<reference evidence="2 3" key="1">
    <citation type="submission" date="2017-04" db="EMBL/GenBank/DDBJ databases">
        <title>Genome Sequence of the Model Brown-Rot Fungus Postia placenta SB12.</title>
        <authorList>
            <consortium name="DOE Joint Genome Institute"/>
            <person name="Gaskell J."/>
            <person name="Kersten P."/>
            <person name="Larrondo L.F."/>
            <person name="Canessa P."/>
            <person name="Martinez D."/>
            <person name="Hibbett D."/>
            <person name="Schmoll M."/>
            <person name="Kubicek C.P."/>
            <person name="Martinez A.T."/>
            <person name="Yadav J."/>
            <person name="Master E."/>
            <person name="Magnuson J.K."/>
            <person name="James T."/>
            <person name="Yaver D."/>
            <person name="Berka R."/>
            <person name="Labutti K."/>
            <person name="Lipzen A."/>
            <person name="Aerts A."/>
            <person name="Barry K."/>
            <person name="Henrissat B."/>
            <person name="Blanchette R."/>
            <person name="Grigoriev I."/>
            <person name="Cullen D."/>
        </authorList>
    </citation>
    <scope>NUCLEOTIDE SEQUENCE [LARGE SCALE GENOMIC DNA]</scope>
    <source>
        <strain evidence="2 3">MAD-698-R-SB12</strain>
    </source>
</reference>
<feature type="compositionally biased region" description="Low complexity" evidence="1">
    <location>
        <begin position="621"/>
        <end position="642"/>
    </location>
</feature>
<feature type="compositionally biased region" description="Low complexity" evidence="1">
    <location>
        <begin position="236"/>
        <end position="246"/>
    </location>
</feature>
<feature type="region of interest" description="Disordered" evidence="1">
    <location>
        <begin position="658"/>
        <end position="705"/>
    </location>
</feature>
<dbReference type="STRING" id="670580.A0A1X6MUA9"/>
<feature type="region of interest" description="Disordered" evidence="1">
    <location>
        <begin position="481"/>
        <end position="581"/>
    </location>
</feature>
<dbReference type="GeneID" id="36331222"/>
<dbReference type="OrthoDB" id="10296162at2759"/>
<dbReference type="Proteomes" id="UP000194127">
    <property type="component" value="Unassembled WGS sequence"/>
</dbReference>
<feature type="compositionally biased region" description="Polar residues" evidence="1">
    <location>
        <begin position="83"/>
        <end position="103"/>
    </location>
</feature>
<sequence>MDSSRRGDGARQSSLPSSLHSHLFSGPQRSSTTAAVTPQGITPGRELEGDQEAAWDSPYAHHRNPSLRPPSSVSGALTPATFGESSGSPRSRPLTSSPESVGTQGSGRARRQPMTTLPPLPSQAPTDWAGSDPRNYVTPYTWPPPLPPGHYQIPPRPIIEGAGEPGPSRRSPIPPGAGEPGPTTQRHRSRTQSFATGRRRGSRDAALRGHTRYATLPPALSTASRSASDLHERHLPPLLARRPGPRTGDSQGGTREWSQNDEELPPLYMTIDPGYVPLRPPRDFRDDGQPVARLPAHFPRRQPPARHSVEIGRSEEHYTTSPIPLPTVATDQPPGYEGAGRGRSRRELHFLLGRPQPHWPEGADIPGGIQGRQTLEQTRQEPHLSPRLGPPDPESSGWLTGTRPTVGDPPLVPFAELNPPWYAQAQPWGAPQPDSHPAVPAVQLVNTQYTYNPRALASQDTLPPYTREPWLIPGAPVPIPPFSGVRREPPSPGASGDDGTESSCVYVDHKKTRGPGRKKLAEKGLLPLPGKVVGPLAKKAPREKPGEQAERRHSEPPPPYTPDSGQPSVAHTAHPAGNVAAPARRVAEPAHLTPGRRMGVQIASPAHHTASPAHFIASPAHHTASPAHHTASPAHHTAGPAHRTASPAHYAAEPAGVQTGQPVGQTAPAADQSVPQGSVLRPPSPPPIPPSSLLAPDAYGFTPEDIEPLPFPPAYANSWEAVLAAGHGQEWQRQRRAIFSTHPYGPFISGHATDEDEQAGTSTMNLDSAKTAAGRGRKL</sequence>
<proteinExistence type="predicted"/>
<feature type="region of interest" description="Disordered" evidence="1">
    <location>
        <begin position="315"/>
        <end position="342"/>
    </location>
</feature>
<organism evidence="2 3">
    <name type="scientific">Postia placenta MAD-698-R-SB12</name>
    <dbReference type="NCBI Taxonomy" id="670580"/>
    <lineage>
        <taxon>Eukaryota</taxon>
        <taxon>Fungi</taxon>
        <taxon>Dikarya</taxon>
        <taxon>Basidiomycota</taxon>
        <taxon>Agaricomycotina</taxon>
        <taxon>Agaricomycetes</taxon>
        <taxon>Polyporales</taxon>
        <taxon>Adustoporiaceae</taxon>
        <taxon>Rhodonia</taxon>
    </lineage>
</organism>
<evidence type="ECO:0000313" key="3">
    <source>
        <dbReference type="Proteomes" id="UP000194127"/>
    </source>
</evidence>
<feature type="compositionally biased region" description="Polar residues" evidence="1">
    <location>
        <begin position="27"/>
        <end position="40"/>
    </location>
</feature>
<evidence type="ECO:0000313" key="2">
    <source>
        <dbReference type="EMBL" id="OSX59909.1"/>
    </source>
</evidence>
<feature type="compositionally biased region" description="Polar residues" evidence="1">
    <location>
        <begin position="759"/>
        <end position="768"/>
    </location>
</feature>
<protein>
    <submittedName>
        <fullName evidence="2">Uncharacterized protein</fullName>
    </submittedName>
</protein>
<dbReference type="RefSeq" id="XP_024336703.1">
    <property type="nucleotide sequence ID" value="XM_024486273.1"/>
</dbReference>
<feature type="compositionally biased region" description="Low complexity" evidence="1">
    <location>
        <begin position="13"/>
        <end position="25"/>
    </location>
</feature>
<feature type="compositionally biased region" description="Polar residues" evidence="1">
    <location>
        <begin position="248"/>
        <end position="257"/>
    </location>
</feature>
<name>A0A1X6MUA9_9APHY</name>
<feature type="region of interest" description="Disordered" evidence="1">
    <location>
        <begin position="1"/>
        <end position="266"/>
    </location>
</feature>
<feature type="compositionally biased region" description="Low complexity" evidence="1">
    <location>
        <begin position="523"/>
        <end position="536"/>
    </location>
</feature>
<feature type="region of interest" description="Disordered" evidence="1">
    <location>
        <begin position="621"/>
        <end position="646"/>
    </location>
</feature>
<evidence type="ECO:0000256" key="1">
    <source>
        <dbReference type="SAM" id="MobiDB-lite"/>
    </source>
</evidence>
<dbReference type="EMBL" id="KZ110601">
    <property type="protein sequence ID" value="OSX59909.1"/>
    <property type="molecule type" value="Genomic_DNA"/>
</dbReference>
<dbReference type="AlphaFoldDB" id="A0A1X6MUA9"/>
<keyword evidence="3" id="KW-1185">Reference proteome</keyword>
<accession>A0A1X6MUA9</accession>
<gene>
    <name evidence="2" type="ORF">POSPLADRAFT_1149135</name>
</gene>
<feature type="region of interest" description="Disordered" evidence="1">
    <location>
        <begin position="377"/>
        <end position="402"/>
    </location>
</feature>
<feature type="compositionally biased region" description="Basic and acidic residues" evidence="1">
    <location>
        <begin position="540"/>
        <end position="555"/>
    </location>
</feature>
<feature type="compositionally biased region" description="Basic residues" evidence="1">
    <location>
        <begin position="510"/>
        <end position="520"/>
    </location>
</feature>
<feature type="region of interest" description="Disordered" evidence="1">
    <location>
        <begin position="751"/>
        <end position="779"/>
    </location>
</feature>